<protein>
    <submittedName>
        <fullName evidence="1">Unannotated protein</fullName>
    </submittedName>
</protein>
<accession>A0A6J6GGH4</accession>
<proteinExistence type="predicted"/>
<reference evidence="1" key="1">
    <citation type="submission" date="2020-05" db="EMBL/GenBank/DDBJ databases">
        <authorList>
            <person name="Chiriac C."/>
            <person name="Salcher M."/>
            <person name="Ghai R."/>
            <person name="Kavagutti S V."/>
        </authorList>
    </citation>
    <scope>NUCLEOTIDE SEQUENCE</scope>
</reference>
<evidence type="ECO:0000313" key="1">
    <source>
        <dbReference type="EMBL" id="CAB4598733.1"/>
    </source>
</evidence>
<gene>
    <name evidence="1" type="ORF">UFOPK1778_01126</name>
</gene>
<dbReference type="EMBL" id="CAEZUD010000081">
    <property type="protein sequence ID" value="CAB4598733.1"/>
    <property type="molecule type" value="Genomic_DNA"/>
</dbReference>
<dbReference type="AlphaFoldDB" id="A0A6J6GGH4"/>
<name>A0A6J6GGH4_9ZZZZ</name>
<organism evidence="1">
    <name type="scientific">freshwater metagenome</name>
    <dbReference type="NCBI Taxonomy" id="449393"/>
    <lineage>
        <taxon>unclassified sequences</taxon>
        <taxon>metagenomes</taxon>
        <taxon>ecological metagenomes</taxon>
    </lineage>
</organism>
<sequence length="110" mass="12645">MSIEEISFLTPKEQLWESEVLMNFFNLATNERERYEIQAKRLLENNKLEVQTDLGVIKYQVSEGFFTFDISVKPGPLESISSQIPIPETDVEKLETLVEFFARSEAGIIA</sequence>